<gene>
    <name evidence="1" type="ORF">NCTC12224_00066</name>
</gene>
<sequence length="124" mass="14449">MAVHILYNNLSDTAPATGARRAAWRWLRMFKENGIEADMRELDVDTNKDVKMLSNLEVDIRSHVYPNSLCHLIIYDDAVRGKYITNESEEFTYSDAVGIFMSRDKKLKKREELYEQAHALLGYF</sequence>
<dbReference type="Proteomes" id="UP000254924">
    <property type="component" value="Unassembled WGS sequence"/>
</dbReference>
<dbReference type="EMBL" id="UHFN01000002">
    <property type="protein sequence ID" value="SUN58014.1"/>
    <property type="molecule type" value="Genomic_DNA"/>
</dbReference>
<evidence type="ECO:0000313" key="1">
    <source>
        <dbReference type="EMBL" id="SUN58014.1"/>
    </source>
</evidence>
<keyword evidence="2" id="KW-1185">Reference proteome</keyword>
<protein>
    <submittedName>
        <fullName evidence="1">Uncharacterized protein</fullName>
    </submittedName>
</protein>
<proteinExistence type="predicted"/>
<accession>A0A380JZQ6</accession>
<organism evidence="1 2">
    <name type="scientific">Streptococcus hyointestinalis</name>
    <dbReference type="NCBI Taxonomy" id="1337"/>
    <lineage>
        <taxon>Bacteria</taxon>
        <taxon>Bacillati</taxon>
        <taxon>Bacillota</taxon>
        <taxon>Bacilli</taxon>
        <taxon>Lactobacillales</taxon>
        <taxon>Streptococcaceae</taxon>
        <taxon>Streptococcus</taxon>
    </lineage>
</organism>
<reference evidence="1 2" key="1">
    <citation type="submission" date="2018-06" db="EMBL/GenBank/DDBJ databases">
        <authorList>
            <consortium name="Pathogen Informatics"/>
            <person name="Doyle S."/>
        </authorList>
    </citation>
    <scope>NUCLEOTIDE SEQUENCE [LARGE SCALE GENOMIC DNA]</scope>
    <source>
        <strain evidence="1 2">NCTC12224</strain>
    </source>
</reference>
<dbReference type="AlphaFoldDB" id="A0A380JZQ6"/>
<name>A0A380JZQ6_9STRE</name>
<evidence type="ECO:0000313" key="2">
    <source>
        <dbReference type="Proteomes" id="UP000254924"/>
    </source>
</evidence>